<dbReference type="EMBL" id="DTEN01000232">
    <property type="protein sequence ID" value="HGI75199.1"/>
    <property type="molecule type" value="Genomic_DNA"/>
</dbReference>
<dbReference type="SUPFAM" id="SSF111384">
    <property type="entry name" value="OmpH-like"/>
    <property type="match status" value="1"/>
</dbReference>
<accession>A0A7V4DGX3</accession>
<dbReference type="Gene3D" id="3.30.910.20">
    <property type="entry name" value="Skp domain"/>
    <property type="match status" value="1"/>
</dbReference>
<protein>
    <submittedName>
        <fullName evidence="2">OmpH family outer membrane protein</fullName>
    </submittedName>
</protein>
<dbReference type="SMART" id="SM00935">
    <property type="entry name" value="OmpH"/>
    <property type="match status" value="1"/>
</dbReference>
<gene>
    <name evidence="2" type="ORF">ENU96_05955</name>
</gene>
<name>A0A7V4DGX3_9BACT</name>
<dbReference type="AlphaFoldDB" id="A0A7V4DGX3"/>
<dbReference type="Pfam" id="PF03938">
    <property type="entry name" value="OmpH"/>
    <property type="match status" value="1"/>
</dbReference>
<evidence type="ECO:0000256" key="1">
    <source>
        <dbReference type="SAM" id="SignalP"/>
    </source>
</evidence>
<dbReference type="GO" id="GO:0051082">
    <property type="term" value="F:unfolded protein binding"/>
    <property type="evidence" value="ECO:0007669"/>
    <property type="project" value="InterPro"/>
</dbReference>
<dbReference type="InterPro" id="IPR005632">
    <property type="entry name" value="Chaperone_Skp"/>
</dbReference>
<comment type="caution">
    <text evidence="2">The sequence shown here is derived from an EMBL/GenBank/DDBJ whole genome shotgun (WGS) entry which is preliminary data.</text>
</comment>
<dbReference type="InterPro" id="IPR024930">
    <property type="entry name" value="Skp_dom_sf"/>
</dbReference>
<organism evidence="2">
    <name type="scientific">Candidatus Caldatribacterium californiense</name>
    <dbReference type="NCBI Taxonomy" id="1454726"/>
    <lineage>
        <taxon>Bacteria</taxon>
        <taxon>Pseudomonadati</taxon>
        <taxon>Atribacterota</taxon>
        <taxon>Atribacteria</taxon>
        <taxon>Atribacterales</taxon>
        <taxon>Candidatus Caldatribacteriaceae</taxon>
        <taxon>Candidatus Caldatribacterium</taxon>
    </lineage>
</organism>
<sequence length="189" mass="21055">MRKFVISTMVGILVVLLGSTLVLAQTQTKKPAQGQASSTSSSGTVAIGVVDINKIFDAHPNTAKIAELEKKIAEEFQRRQQELNEKGKGKTREEVQKLEEEMNAAWAPVRDEMLKERQTLIEERYGDVISAIRKVAESMKLALVIRSTLRIPVNQKEVLEMPLVLYGGVDVTDQVIQELQNIVAAKEKK</sequence>
<evidence type="ECO:0000313" key="2">
    <source>
        <dbReference type="EMBL" id="HGI75199.1"/>
    </source>
</evidence>
<feature type="signal peptide" evidence="1">
    <location>
        <begin position="1"/>
        <end position="24"/>
    </location>
</feature>
<keyword evidence="1" id="KW-0732">Signal</keyword>
<proteinExistence type="predicted"/>
<reference evidence="2" key="1">
    <citation type="journal article" date="2020" name="mSystems">
        <title>Genome- and Community-Level Interaction Insights into Carbon Utilization and Element Cycling Functions of Hydrothermarchaeota in Hydrothermal Sediment.</title>
        <authorList>
            <person name="Zhou Z."/>
            <person name="Liu Y."/>
            <person name="Xu W."/>
            <person name="Pan J."/>
            <person name="Luo Z.H."/>
            <person name="Li M."/>
        </authorList>
    </citation>
    <scope>NUCLEOTIDE SEQUENCE [LARGE SCALE GENOMIC DNA]</scope>
    <source>
        <strain evidence="2">SpSt-716</strain>
    </source>
</reference>
<feature type="chain" id="PRO_5030810549" evidence="1">
    <location>
        <begin position="25"/>
        <end position="189"/>
    </location>
</feature>